<dbReference type="EMBL" id="JABANP010000442">
    <property type="protein sequence ID" value="KAF4682312.1"/>
    <property type="molecule type" value="Genomic_DNA"/>
</dbReference>
<keyword evidence="2" id="KW-0067">ATP-binding</keyword>
<feature type="transmembrane region" description="Helical" evidence="1">
    <location>
        <begin position="21"/>
        <end position="46"/>
    </location>
</feature>
<dbReference type="InterPro" id="IPR035897">
    <property type="entry name" value="Toll_tir_struct_dom_sf"/>
</dbReference>
<dbReference type="Gene3D" id="3.40.50.10140">
    <property type="entry name" value="Toll/interleukin-1 receptor homology (TIR) domain"/>
    <property type="match status" value="1"/>
</dbReference>
<evidence type="ECO:0000256" key="1">
    <source>
        <dbReference type="SAM" id="Phobius"/>
    </source>
</evidence>
<dbReference type="GO" id="GO:0004386">
    <property type="term" value="F:helicase activity"/>
    <property type="evidence" value="ECO:0007669"/>
    <property type="project" value="UniProtKB-KW"/>
</dbReference>
<comment type="caution">
    <text evidence="2">The sequence shown here is derived from an EMBL/GenBank/DDBJ whole genome shotgun (WGS) entry which is preliminary data.</text>
</comment>
<keyword evidence="2" id="KW-0347">Helicase</keyword>
<keyword evidence="1" id="KW-0812">Transmembrane</keyword>
<keyword evidence="1" id="KW-1133">Transmembrane helix</keyword>
<keyword evidence="1" id="KW-0472">Membrane</keyword>
<gene>
    <name evidence="2" type="primary">RAD5_1</name>
    <name evidence="2" type="ORF">FOZ60_010760</name>
</gene>
<feature type="transmembrane region" description="Helical" evidence="1">
    <location>
        <begin position="280"/>
        <end position="306"/>
    </location>
</feature>
<name>A0A7J6NEJ4_PEROL</name>
<accession>A0A7J6NEJ4</accession>
<dbReference type="OrthoDB" id="433935at2759"/>
<feature type="transmembrane region" description="Helical" evidence="1">
    <location>
        <begin position="318"/>
        <end position="338"/>
    </location>
</feature>
<sequence>MSFSHQQQQQYQIHQPSKVGFYARQMGMMFMQGGLIGASAGIAGYAVQTGTLRGCMKYAGPSALFMGTILAITCLEFTASINVEGVSRSGVSIDAVTLGLPKCRYSNGSGAHRLGDTEWDSSGIDIPSLTATASGDATSLRILHSFGKPIFYQVGDASGLWLCASVHPIFQLRVVLLTRVTVTGSLLARLFSKRACPEYWQMSTRSAVNGRRPSSSSSSRVVGLIDARLRGCPLSTIMRDASFLRNAESHVNAHSASAPVKSIDIFLSHSWSAGGFWKHMALFICCGSPSTYVVMLICSLLGAYLLSSAEFCQLRFEIIVLLCGFVSFLLALFIIPLFKHRNTMVFLDKCCIPQNDPIAKSYGISRLADYLRVSNKLLILWSPDYLERLWCVYELAVFLRTHKKEDVILVNMNHIKLCVSLMLLQWLSILTQRLERYIFGRDELNMLSGYALGLASAFSIGLGAFRCGEDWQRFRSGVKSFSVRRSKCSSSADHNTLKRRITGMYGSEARFAEVVRGLWLGRLFDSCAHLIQF</sequence>
<evidence type="ECO:0000313" key="2">
    <source>
        <dbReference type="EMBL" id="KAF4682312.1"/>
    </source>
</evidence>
<protein>
    <submittedName>
        <fullName evidence="2">DNA helicase rad5</fullName>
    </submittedName>
</protein>
<organism evidence="2 3">
    <name type="scientific">Perkinsus olseni</name>
    <name type="common">Perkinsus atlanticus</name>
    <dbReference type="NCBI Taxonomy" id="32597"/>
    <lineage>
        <taxon>Eukaryota</taxon>
        <taxon>Sar</taxon>
        <taxon>Alveolata</taxon>
        <taxon>Perkinsozoa</taxon>
        <taxon>Perkinsea</taxon>
        <taxon>Perkinsida</taxon>
        <taxon>Perkinsidae</taxon>
        <taxon>Perkinsus</taxon>
    </lineage>
</organism>
<reference evidence="2 3" key="1">
    <citation type="submission" date="2020-04" db="EMBL/GenBank/DDBJ databases">
        <title>Perkinsus olseni comparative genomics.</title>
        <authorList>
            <person name="Bogema D.R."/>
        </authorList>
    </citation>
    <scope>NUCLEOTIDE SEQUENCE [LARGE SCALE GENOMIC DNA]</scope>
    <source>
        <strain evidence="2">00978-12</strain>
    </source>
</reference>
<feature type="transmembrane region" description="Helical" evidence="1">
    <location>
        <begin position="447"/>
        <end position="465"/>
    </location>
</feature>
<proteinExistence type="predicted"/>
<dbReference type="Proteomes" id="UP000541610">
    <property type="component" value="Unassembled WGS sequence"/>
</dbReference>
<feature type="transmembrane region" description="Helical" evidence="1">
    <location>
        <begin position="408"/>
        <end position="427"/>
    </location>
</feature>
<dbReference type="AlphaFoldDB" id="A0A7J6NEJ4"/>
<evidence type="ECO:0000313" key="3">
    <source>
        <dbReference type="Proteomes" id="UP000541610"/>
    </source>
</evidence>
<dbReference type="SUPFAM" id="SSF52200">
    <property type="entry name" value="Toll/Interleukin receptor TIR domain"/>
    <property type="match status" value="1"/>
</dbReference>
<keyword evidence="2" id="KW-0378">Hydrolase</keyword>
<feature type="transmembrane region" description="Helical" evidence="1">
    <location>
        <begin position="58"/>
        <end position="79"/>
    </location>
</feature>
<keyword evidence="2" id="KW-0547">Nucleotide-binding</keyword>